<gene>
    <name evidence="3" type="ORF">EG028_01105</name>
</gene>
<dbReference type="AlphaFoldDB" id="A0A3N4MHM6"/>
<protein>
    <submittedName>
        <fullName evidence="3">Polyketide cyclase</fullName>
    </submittedName>
</protein>
<dbReference type="InterPro" id="IPR013538">
    <property type="entry name" value="ASHA1/2-like_C"/>
</dbReference>
<reference evidence="4" key="1">
    <citation type="submission" date="2018-11" db="EMBL/GenBank/DDBJ databases">
        <title>Chitinophaga lutea sp.nov., isolate from arsenic contaminated soil.</title>
        <authorList>
            <person name="Zong Y."/>
        </authorList>
    </citation>
    <scope>NUCLEOTIDE SEQUENCE [LARGE SCALE GENOMIC DNA]</scope>
    <source>
        <strain evidence="4">YLT18</strain>
    </source>
</reference>
<organism evidence="3 4">
    <name type="scientific">Chitinophaga barathri</name>
    <dbReference type="NCBI Taxonomy" id="1647451"/>
    <lineage>
        <taxon>Bacteria</taxon>
        <taxon>Pseudomonadati</taxon>
        <taxon>Bacteroidota</taxon>
        <taxon>Chitinophagia</taxon>
        <taxon>Chitinophagales</taxon>
        <taxon>Chitinophagaceae</taxon>
        <taxon>Chitinophaga</taxon>
    </lineage>
</organism>
<dbReference type="SUPFAM" id="SSF55961">
    <property type="entry name" value="Bet v1-like"/>
    <property type="match status" value="1"/>
</dbReference>
<dbReference type="RefSeq" id="WP_120514198.1">
    <property type="nucleotide sequence ID" value="NZ_QXZY01000001.1"/>
</dbReference>
<dbReference type="Gene3D" id="3.30.530.20">
    <property type="match status" value="1"/>
</dbReference>
<proteinExistence type="inferred from homology"/>
<dbReference type="OrthoDB" id="384974at2"/>
<dbReference type="CDD" id="cd08897">
    <property type="entry name" value="SRPBCC_CalC_Aha1-like_4"/>
    <property type="match status" value="1"/>
</dbReference>
<accession>A0A3N4MHM6</accession>
<evidence type="ECO:0000313" key="3">
    <source>
        <dbReference type="EMBL" id="RPD42925.1"/>
    </source>
</evidence>
<dbReference type="InterPro" id="IPR023393">
    <property type="entry name" value="START-like_dom_sf"/>
</dbReference>
<name>A0A3N4MHM6_9BACT</name>
<evidence type="ECO:0000313" key="4">
    <source>
        <dbReference type="Proteomes" id="UP000279089"/>
    </source>
</evidence>
<comment type="caution">
    <text evidence="3">The sequence shown here is derived from an EMBL/GenBank/DDBJ whole genome shotgun (WGS) entry which is preliminary data.</text>
</comment>
<dbReference type="EMBL" id="RMBX01000001">
    <property type="protein sequence ID" value="RPD42925.1"/>
    <property type="molecule type" value="Genomic_DNA"/>
</dbReference>
<dbReference type="Pfam" id="PF08327">
    <property type="entry name" value="AHSA1"/>
    <property type="match status" value="1"/>
</dbReference>
<feature type="domain" description="Activator of Hsp90 ATPase homologue 1/2-like C-terminal" evidence="2">
    <location>
        <begin position="17"/>
        <end position="139"/>
    </location>
</feature>
<sequence>MEASNKTQVTVEATIKAHIDKVWKYWNEPEHIVEWAFASPDWHAPRAENDLRVGGKFETRMEAKDGSFGFDFGGEYTQVVKHEVIEYIMSDGRQVKTVFTPQGEETKIVTVFDAEDTNPIEMQQAGWQAILENFKKLVEA</sequence>
<dbReference type="Proteomes" id="UP000279089">
    <property type="component" value="Unassembled WGS sequence"/>
</dbReference>
<comment type="similarity">
    <text evidence="1">Belongs to the AHA1 family.</text>
</comment>
<keyword evidence="4" id="KW-1185">Reference proteome</keyword>
<evidence type="ECO:0000256" key="1">
    <source>
        <dbReference type="ARBA" id="ARBA00006817"/>
    </source>
</evidence>
<evidence type="ECO:0000259" key="2">
    <source>
        <dbReference type="Pfam" id="PF08327"/>
    </source>
</evidence>